<organism evidence="2 3">
    <name type="scientific">Streptomyces sedi</name>
    <dbReference type="NCBI Taxonomy" id="555059"/>
    <lineage>
        <taxon>Bacteria</taxon>
        <taxon>Bacillati</taxon>
        <taxon>Actinomycetota</taxon>
        <taxon>Actinomycetes</taxon>
        <taxon>Kitasatosporales</taxon>
        <taxon>Streptomycetaceae</taxon>
        <taxon>Streptomyces</taxon>
    </lineage>
</organism>
<dbReference type="OrthoDB" id="4210302at2"/>
<feature type="region of interest" description="Disordered" evidence="1">
    <location>
        <begin position="170"/>
        <end position="189"/>
    </location>
</feature>
<gene>
    <name evidence="2" type="ORF">FH715_25800</name>
</gene>
<evidence type="ECO:0000256" key="1">
    <source>
        <dbReference type="SAM" id="MobiDB-lite"/>
    </source>
</evidence>
<reference evidence="2 3" key="1">
    <citation type="submission" date="2019-06" db="EMBL/GenBank/DDBJ databases">
        <title>Draft genome of Streptomyces sedi sp. JCM16909.</title>
        <authorList>
            <person name="Klykleung N."/>
            <person name="Tanasupawat S."/>
            <person name="Kudo T."/>
            <person name="Yuki M."/>
            <person name="Ohkuma M."/>
        </authorList>
    </citation>
    <scope>NUCLEOTIDE SEQUENCE [LARGE SCALE GENOMIC DNA]</scope>
    <source>
        <strain evidence="2 3">JCM 16909</strain>
    </source>
</reference>
<proteinExistence type="predicted"/>
<dbReference type="AlphaFoldDB" id="A0A5C4UQC2"/>
<keyword evidence="3" id="KW-1185">Reference proteome</keyword>
<dbReference type="Proteomes" id="UP000311713">
    <property type="component" value="Unassembled WGS sequence"/>
</dbReference>
<dbReference type="RefSeq" id="WP_139649508.1">
    <property type="nucleotide sequence ID" value="NZ_BAAAZS010000035.1"/>
</dbReference>
<comment type="caution">
    <text evidence="2">The sequence shown here is derived from an EMBL/GenBank/DDBJ whole genome shotgun (WGS) entry which is preliminary data.</text>
</comment>
<protein>
    <submittedName>
        <fullName evidence="2">Uncharacterized protein</fullName>
    </submittedName>
</protein>
<dbReference type="EMBL" id="VDGT01000027">
    <property type="protein sequence ID" value="TNM25834.1"/>
    <property type="molecule type" value="Genomic_DNA"/>
</dbReference>
<name>A0A5C4UQC2_9ACTN</name>
<evidence type="ECO:0000313" key="2">
    <source>
        <dbReference type="EMBL" id="TNM25834.1"/>
    </source>
</evidence>
<evidence type="ECO:0000313" key="3">
    <source>
        <dbReference type="Proteomes" id="UP000311713"/>
    </source>
</evidence>
<sequence length="189" mass="20990">MTDSEQSTKMRVAKERFDRLRADLPAREARRNSLVVDAHVDPLSEEELRARAARRARGERNPPVPGRGRRAAIARLIGQTERNVRNLYEAEIAARATAGSPGRIRQPDDAFDRLPDAQQAVDEVTAARDDYYEAVADALPPHVEGARPSGRDAERFAEVRAVTGLDPSHLRRLQRTVQDRRAAGGGQAR</sequence>
<accession>A0A5C4UQC2</accession>